<evidence type="ECO:0000313" key="1">
    <source>
        <dbReference type="EMBL" id="KZV44489.1"/>
    </source>
</evidence>
<reference evidence="1 2" key="1">
    <citation type="journal article" date="2015" name="Proc. Natl. Acad. Sci. U.S.A.">
        <title>The resurrection genome of Boea hygrometrica: A blueprint for survival of dehydration.</title>
        <authorList>
            <person name="Xiao L."/>
            <person name="Yang G."/>
            <person name="Zhang L."/>
            <person name="Yang X."/>
            <person name="Zhao S."/>
            <person name="Ji Z."/>
            <person name="Zhou Q."/>
            <person name="Hu M."/>
            <person name="Wang Y."/>
            <person name="Chen M."/>
            <person name="Xu Y."/>
            <person name="Jin H."/>
            <person name="Xiao X."/>
            <person name="Hu G."/>
            <person name="Bao F."/>
            <person name="Hu Y."/>
            <person name="Wan P."/>
            <person name="Li L."/>
            <person name="Deng X."/>
            <person name="Kuang T."/>
            <person name="Xiang C."/>
            <person name="Zhu J.K."/>
            <person name="Oliver M.J."/>
            <person name="He Y."/>
        </authorList>
    </citation>
    <scope>NUCLEOTIDE SEQUENCE [LARGE SCALE GENOMIC DNA]</scope>
    <source>
        <strain evidence="2">cv. XS01</strain>
    </source>
</reference>
<keyword evidence="2" id="KW-1185">Reference proteome</keyword>
<accession>A0A2Z7CIJ7</accession>
<sequence length="112" mass="12361">MVRSRLAMIESKGPKRLNEGMVVSLDREKLSGLKAVPYLFQFGVWAQTVDLHMLCSSYMSLFSSLVGSSSYPIELDDAKTEAEGHDLCVDGSSVGTSPATLRFSPTMRRERV</sequence>
<proteinExistence type="predicted"/>
<name>A0A2Z7CIJ7_9LAMI</name>
<gene>
    <name evidence="1" type="ORF">F511_38487</name>
</gene>
<evidence type="ECO:0000313" key="2">
    <source>
        <dbReference type="Proteomes" id="UP000250235"/>
    </source>
</evidence>
<protein>
    <submittedName>
        <fullName evidence="1">Uncharacterized protein</fullName>
    </submittedName>
</protein>
<organism evidence="1 2">
    <name type="scientific">Dorcoceras hygrometricum</name>
    <dbReference type="NCBI Taxonomy" id="472368"/>
    <lineage>
        <taxon>Eukaryota</taxon>
        <taxon>Viridiplantae</taxon>
        <taxon>Streptophyta</taxon>
        <taxon>Embryophyta</taxon>
        <taxon>Tracheophyta</taxon>
        <taxon>Spermatophyta</taxon>
        <taxon>Magnoliopsida</taxon>
        <taxon>eudicotyledons</taxon>
        <taxon>Gunneridae</taxon>
        <taxon>Pentapetalae</taxon>
        <taxon>asterids</taxon>
        <taxon>lamiids</taxon>
        <taxon>Lamiales</taxon>
        <taxon>Gesneriaceae</taxon>
        <taxon>Didymocarpoideae</taxon>
        <taxon>Trichosporeae</taxon>
        <taxon>Loxocarpinae</taxon>
        <taxon>Dorcoceras</taxon>
    </lineage>
</organism>
<dbReference type="AlphaFoldDB" id="A0A2Z7CIJ7"/>
<dbReference type="Proteomes" id="UP000250235">
    <property type="component" value="Unassembled WGS sequence"/>
</dbReference>
<dbReference type="EMBL" id="KQ996988">
    <property type="protein sequence ID" value="KZV44489.1"/>
    <property type="molecule type" value="Genomic_DNA"/>
</dbReference>